<evidence type="ECO:0000256" key="4">
    <source>
        <dbReference type="PIRSR" id="PIRSR637359-2"/>
    </source>
</evidence>
<keyword evidence="9" id="KW-1185">Reference proteome</keyword>
<feature type="domain" description="Sulfotransferase" evidence="7">
    <location>
        <begin position="106"/>
        <end position="349"/>
    </location>
</feature>
<name>A0A433TBX1_ELYCH</name>
<accession>A0A433TBX1</accession>
<feature type="binding site" evidence="4">
    <location>
        <begin position="328"/>
        <end position="332"/>
    </location>
    <ligand>
        <name>3'-phosphoadenylyl sulfate</name>
        <dbReference type="ChEBI" id="CHEBI:58339"/>
    </ligand>
</feature>
<feature type="compositionally biased region" description="Low complexity" evidence="6">
    <location>
        <begin position="69"/>
        <end position="86"/>
    </location>
</feature>
<dbReference type="InterPro" id="IPR037359">
    <property type="entry name" value="NST/OST"/>
</dbReference>
<dbReference type="AlphaFoldDB" id="A0A433TBX1"/>
<evidence type="ECO:0000256" key="6">
    <source>
        <dbReference type="SAM" id="MobiDB-lite"/>
    </source>
</evidence>
<evidence type="ECO:0000256" key="1">
    <source>
        <dbReference type="ARBA" id="ARBA00022679"/>
    </source>
</evidence>
<dbReference type="Gene3D" id="3.40.50.300">
    <property type="entry name" value="P-loop containing nucleotide triphosphate hydrolases"/>
    <property type="match status" value="1"/>
</dbReference>
<feature type="binding site" evidence="4">
    <location>
        <position position="299"/>
    </location>
    <ligand>
        <name>3'-phosphoadenylyl sulfate</name>
        <dbReference type="ChEBI" id="CHEBI:58339"/>
    </ligand>
</feature>
<evidence type="ECO:0000256" key="5">
    <source>
        <dbReference type="PIRSR" id="PIRSR637359-3"/>
    </source>
</evidence>
<gene>
    <name evidence="8" type="ORF">EGW08_013221</name>
</gene>
<organism evidence="8 9">
    <name type="scientific">Elysia chlorotica</name>
    <name type="common">Eastern emerald elysia</name>
    <name type="synonym">Sea slug</name>
    <dbReference type="NCBI Taxonomy" id="188477"/>
    <lineage>
        <taxon>Eukaryota</taxon>
        <taxon>Metazoa</taxon>
        <taxon>Spiralia</taxon>
        <taxon>Lophotrochozoa</taxon>
        <taxon>Mollusca</taxon>
        <taxon>Gastropoda</taxon>
        <taxon>Heterobranchia</taxon>
        <taxon>Euthyneura</taxon>
        <taxon>Panpulmonata</taxon>
        <taxon>Sacoglossa</taxon>
        <taxon>Placobranchoidea</taxon>
        <taxon>Plakobranchidae</taxon>
        <taxon>Elysia</taxon>
    </lineage>
</organism>
<keyword evidence="2" id="KW-0325">Glycoprotein</keyword>
<feature type="active site" description="For sulfotransferase activity" evidence="3">
    <location>
        <position position="115"/>
    </location>
</feature>
<feature type="binding site" evidence="4">
    <location>
        <position position="196"/>
    </location>
    <ligand>
        <name>3'-phosphoadenylyl sulfate</name>
        <dbReference type="ChEBI" id="CHEBI:58339"/>
    </ligand>
</feature>
<sequence>MLKSNHFKIFLVLAGVTLVVLLVLHETLTFQRVTLMLRDPSKKPSRVRNQMKLKSAKEEEDAVGGGVGNLNSNSKSNSISSDSEGNLVDSSTGKTEADTERRPRMPKALIIGFSKCGTAALRTFLTIHPGVVSPVLELRYFTLYYDRGQEWYRNQMPPSTANQVTIEKTPAYIMTNESLDNIHEFNPKMKLIVIVRDPIVRLQSQFAHEFAHSDSDVIPPFRKWWNTKSDDKRIYHFTHYARYIRWVYIRFPRSQVLVLSEDDLEKDPLPVLKEAEKFLGLPAAYSNDMFRFDAAKGFYCFNTRSNLFQRVRQLVKVSSETGCLGQDKGREHPPIEPDYLEHLREIIRPLNEDLFQLIGKRFQWDNFKD</sequence>
<dbReference type="SUPFAM" id="SSF52540">
    <property type="entry name" value="P-loop containing nucleoside triphosphate hydrolases"/>
    <property type="match status" value="1"/>
</dbReference>
<keyword evidence="5" id="KW-1015">Disulfide bond</keyword>
<evidence type="ECO:0000313" key="8">
    <source>
        <dbReference type="EMBL" id="RUS79010.1"/>
    </source>
</evidence>
<reference evidence="8 9" key="1">
    <citation type="submission" date="2019-01" db="EMBL/GenBank/DDBJ databases">
        <title>A draft genome assembly of the solar-powered sea slug Elysia chlorotica.</title>
        <authorList>
            <person name="Cai H."/>
            <person name="Li Q."/>
            <person name="Fang X."/>
            <person name="Li J."/>
            <person name="Curtis N.E."/>
            <person name="Altenburger A."/>
            <person name="Shibata T."/>
            <person name="Feng M."/>
            <person name="Maeda T."/>
            <person name="Schwartz J.A."/>
            <person name="Shigenobu S."/>
            <person name="Lundholm N."/>
            <person name="Nishiyama T."/>
            <person name="Yang H."/>
            <person name="Hasebe M."/>
            <person name="Li S."/>
            <person name="Pierce S.K."/>
            <person name="Wang J."/>
        </authorList>
    </citation>
    <scope>NUCLEOTIDE SEQUENCE [LARGE SCALE GENOMIC DNA]</scope>
    <source>
        <strain evidence="8">EC2010</strain>
        <tissue evidence="8">Whole organism of an adult</tissue>
    </source>
</reference>
<dbReference type="InterPro" id="IPR000863">
    <property type="entry name" value="Sulfotransferase_dom"/>
</dbReference>
<evidence type="ECO:0000313" key="9">
    <source>
        <dbReference type="Proteomes" id="UP000271974"/>
    </source>
</evidence>
<feature type="region of interest" description="Disordered" evidence="6">
    <location>
        <begin position="44"/>
        <end position="102"/>
    </location>
</feature>
<feature type="binding site" evidence="4">
    <location>
        <position position="204"/>
    </location>
    <ligand>
        <name>3'-phosphoadenylyl sulfate</name>
        <dbReference type="ChEBI" id="CHEBI:58339"/>
    </ligand>
</feature>
<dbReference type="STRING" id="188477.A0A433TBX1"/>
<dbReference type="GO" id="GO:0008467">
    <property type="term" value="F:[heparan sulfate]-glucosamine 3-sulfotransferase activity"/>
    <property type="evidence" value="ECO:0007669"/>
    <property type="project" value="TreeGrafter"/>
</dbReference>
<keyword evidence="1" id="KW-0808">Transferase</keyword>
<dbReference type="PANTHER" id="PTHR10605:SF65">
    <property type="entry name" value="GH20068P"/>
    <property type="match status" value="1"/>
</dbReference>
<evidence type="ECO:0000256" key="3">
    <source>
        <dbReference type="PIRSR" id="PIRSR637359-1"/>
    </source>
</evidence>
<dbReference type="Pfam" id="PF00685">
    <property type="entry name" value="Sulfotransfer_1"/>
    <property type="match status" value="1"/>
</dbReference>
<proteinExistence type="predicted"/>
<dbReference type="Proteomes" id="UP000271974">
    <property type="component" value="Unassembled WGS sequence"/>
</dbReference>
<protein>
    <recommendedName>
        <fullName evidence="7">Sulfotransferase domain-containing protein</fullName>
    </recommendedName>
</protein>
<dbReference type="EMBL" id="RQTK01000477">
    <property type="protein sequence ID" value="RUS79010.1"/>
    <property type="molecule type" value="Genomic_DNA"/>
</dbReference>
<dbReference type="OrthoDB" id="6052527at2759"/>
<feature type="disulfide bond" evidence="5">
    <location>
        <begin position="300"/>
        <end position="323"/>
    </location>
</feature>
<comment type="caution">
    <text evidence="8">The sequence shown here is derived from an EMBL/GenBank/DDBJ whole genome shotgun (WGS) entry which is preliminary data.</text>
</comment>
<evidence type="ECO:0000256" key="2">
    <source>
        <dbReference type="ARBA" id="ARBA00023180"/>
    </source>
</evidence>
<dbReference type="InterPro" id="IPR027417">
    <property type="entry name" value="P-loop_NTPase"/>
</dbReference>
<dbReference type="PANTHER" id="PTHR10605">
    <property type="entry name" value="HEPARAN SULFATE SULFOTRANSFERASE"/>
    <property type="match status" value="1"/>
</dbReference>
<evidence type="ECO:0000259" key="7">
    <source>
        <dbReference type="Pfam" id="PF00685"/>
    </source>
</evidence>